<dbReference type="EMBL" id="CP020927">
    <property type="protein sequence ID" value="ATP22078.1"/>
    <property type="molecule type" value="Genomic_DNA"/>
</dbReference>
<organism evidence="2 4">
    <name type="scientific">Sphingobium yanoikuyae</name>
    <name type="common">Sphingomonas yanoikuyae</name>
    <dbReference type="NCBI Taxonomy" id="13690"/>
    <lineage>
        <taxon>Bacteria</taxon>
        <taxon>Pseudomonadati</taxon>
        <taxon>Pseudomonadota</taxon>
        <taxon>Alphaproteobacteria</taxon>
        <taxon>Sphingomonadales</taxon>
        <taxon>Sphingomonadaceae</taxon>
        <taxon>Sphingobium</taxon>
    </lineage>
</organism>
<geneLocation type="plasmid" evidence="3">
    <name>pF1</name>
</geneLocation>
<dbReference type="GO" id="GO:0003677">
    <property type="term" value="F:DNA binding"/>
    <property type="evidence" value="ECO:0007669"/>
    <property type="project" value="InterPro"/>
</dbReference>
<sequence>MGTSHRAEIGWSAAAPHAQCLPTRYIPVQGRGIAVDPGDINDISAALNRIAGQVKGVGQMVEDQRYCIDILHQVHAVKAALSKVETQILKSHAACCVEQAIASGDAEQQRAKFNELVEIFAKAKL</sequence>
<evidence type="ECO:0000313" key="2">
    <source>
        <dbReference type="EMBL" id="ATP22078.1"/>
    </source>
</evidence>
<dbReference type="GO" id="GO:0045892">
    <property type="term" value="P:negative regulation of DNA-templated transcription"/>
    <property type="evidence" value="ECO:0007669"/>
    <property type="project" value="UniProtKB-ARBA"/>
</dbReference>
<dbReference type="PANTHER" id="PTHR33677:SF3">
    <property type="entry name" value="COPPER-SENSING TRANSCRIPTIONAL REPRESSOR RICR"/>
    <property type="match status" value="1"/>
</dbReference>
<reference evidence="3 5" key="2">
    <citation type="submission" date="2018-10" db="EMBL/GenBank/DDBJ databases">
        <title>Characterization and genome analysis of a novel bacterium Sphingobium yanoikuyae SJTF8 capable of degrading PAHs.</title>
        <authorList>
            <person name="Yin C."/>
            <person name="Xiong W."/>
            <person name="Liang R."/>
        </authorList>
    </citation>
    <scope>NUCLEOTIDE SEQUENCE [LARGE SCALE GENOMIC DNA]</scope>
    <source>
        <strain evidence="3 5">SJTF8</strain>
        <plasmid evidence="3">pF1</plasmid>
        <plasmid evidence="5">pf1</plasmid>
    </source>
</reference>
<evidence type="ECO:0000313" key="3">
    <source>
        <dbReference type="EMBL" id="AYO75545.1"/>
    </source>
</evidence>
<dbReference type="InterPro" id="IPR003735">
    <property type="entry name" value="Metal_Tscrpt_repr"/>
</dbReference>
<name>A0A2D1RB89_SPHYA</name>
<dbReference type="Proteomes" id="UP000037029">
    <property type="component" value="Plasmid pses189"/>
</dbReference>
<dbReference type="InterPro" id="IPR038390">
    <property type="entry name" value="Metal_Tscrpt_repr_sf"/>
</dbReference>
<evidence type="ECO:0000313" key="4">
    <source>
        <dbReference type="Proteomes" id="UP000037029"/>
    </source>
</evidence>
<dbReference type="GO" id="GO:0046872">
    <property type="term" value="F:metal ion binding"/>
    <property type="evidence" value="ECO:0007669"/>
    <property type="project" value="InterPro"/>
</dbReference>
<evidence type="ECO:0000313" key="5">
    <source>
        <dbReference type="Proteomes" id="UP000280708"/>
    </source>
</evidence>
<dbReference type="Pfam" id="PF02583">
    <property type="entry name" value="Trns_repr_metal"/>
    <property type="match status" value="1"/>
</dbReference>
<geneLocation type="plasmid" evidence="2">
    <name>pSES189</name>
</geneLocation>
<dbReference type="CDD" id="cd10148">
    <property type="entry name" value="CsoR-like_DUF156"/>
    <property type="match status" value="1"/>
</dbReference>
<dbReference type="EMBL" id="CP033227">
    <property type="protein sequence ID" value="AYO75545.1"/>
    <property type="molecule type" value="Genomic_DNA"/>
</dbReference>
<protein>
    <submittedName>
        <fullName evidence="2">Transcriptional regulator</fullName>
    </submittedName>
</protein>
<proteinExistence type="inferred from homology"/>
<gene>
    <name evidence="2" type="ORF">BV87_26930</name>
    <name evidence="3" type="ORF">EBF16_00630</name>
</gene>
<dbReference type="PANTHER" id="PTHR33677">
    <property type="entry name" value="TRANSCRIPTIONAL REPRESSOR FRMR-RELATED"/>
    <property type="match status" value="1"/>
</dbReference>
<accession>A0A2D1RB89</accession>
<dbReference type="Proteomes" id="UP000280708">
    <property type="component" value="Plasmid pF1"/>
</dbReference>
<keyword evidence="2" id="KW-0614">Plasmid</keyword>
<evidence type="ECO:0000256" key="1">
    <source>
        <dbReference type="ARBA" id="ARBA00005260"/>
    </source>
</evidence>
<dbReference type="Gene3D" id="1.20.58.1000">
    <property type="entry name" value="Metal-sensitive repressor, helix protomer"/>
    <property type="match status" value="1"/>
</dbReference>
<dbReference type="AlphaFoldDB" id="A0A2D1RB89"/>
<geneLocation type="plasmid" evidence="5">
    <name>pf1</name>
</geneLocation>
<comment type="similarity">
    <text evidence="1">Belongs to the FrmR/RcnR family.</text>
</comment>
<reference evidence="2 4" key="1">
    <citation type="submission" date="2017-04" db="EMBL/GenBank/DDBJ databases">
        <title>Characterization, genome and methylation analysis of a phthalic acid esters degrading strain Sphingobium yanoikuyae SHJ.</title>
        <authorList>
            <person name="Feng L."/>
        </authorList>
    </citation>
    <scope>NUCLEOTIDE SEQUENCE [LARGE SCALE GENOMIC DNA]</scope>
    <source>
        <strain evidence="2 4">SHJ</strain>
        <plasmid evidence="4">Plasmid pses189</plasmid>
        <plasmid evidence="2">pSES189</plasmid>
    </source>
</reference>
<geneLocation type="plasmid" evidence="4">
    <name>pses189</name>
</geneLocation>